<evidence type="ECO:0000256" key="2">
    <source>
        <dbReference type="ARBA" id="ARBA00012513"/>
    </source>
</evidence>
<dbReference type="Gene3D" id="3.30.200.20">
    <property type="entry name" value="Phosphorylase Kinase, domain 1"/>
    <property type="match status" value="1"/>
</dbReference>
<dbReference type="GO" id="GO:0005886">
    <property type="term" value="C:plasma membrane"/>
    <property type="evidence" value="ECO:0007669"/>
    <property type="project" value="UniProtKB-SubCell"/>
</dbReference>
<keyword evidence="11" id="KW-0067">ATP-binding</keyword>
<dbReference type="FunFam" id="1.10.510.10:FF:000060">
    <property type="entry name" value="G-type lectin S-receptor-like serine/threonine-protein kinase"/>
    <property type="match status" value="1"/>
</dbReference>
<dbReference type="PANTHER" id="PTHR27002">
    <property type="entry name" value="RECEPTOR-LIKE SERINE/THREONINE-PROTEIN KINASE SD1-8"/>
    <property type="match status" value="1"/>
</dbReference>
<dbReference type="InterPro" id="IPR001245">
    <property type="entry name" value="Ser-Thr/Tyr_kinase_cat_dom"/>
</dbReference>
<comment type="subcellular location">
    <subcellularLocation>
        <location evidence="1">Cell membrane</location>
        <topology evidence="1">Single-pass type I membrane protein</topology>
    </subcellularLocation>
</comment>
<feature type="region of interest" description="Disordered" evidence="19">
    <location>
        <begin position="44"/>
        <end position="66"/>
    </location>
</feature>
<dbReference type="PANTHER" id="PTHR27002:SF1063">
    <property type="entry name" value="RECEPTOR-LIKE SERINE_THREONINE-PROTEIN KINASE"/>
    <property type="match status" value="1"/>
</dbReference>
<evidence type="ECO:0000313" key="23">
    <source>
        <dbReference type="EMBL" id="CAL1358333.1"/>
    </source>
</evidence>
<evidence type="ECO:0000256" key="4">
    <source>
        <dbReference type="ARBA" id="ARBA00022527"/>
    </source>
</evidence>
<evidence type="ECO:0000256" key="9">
    <source>
        <dbReference type="ARBA" id="ARBA00022741"/>
    </source>
</evidence>
<comment type="catalytic activity">
    <reaction evidence="18">
        <text>L-seryl-[protein] + ATP = O-phospho-L-seryl-[protein] + ADP + H(+)</text>
        <dbReference type="Rhea" id="RHEA:17989"/>
        <dbReference type="Rhea" id="RHEA-COMP:9863"/>
        <dbReference type="Rhea" id="RHEA-COMP:11604"/>
        <dbReference type="ChEBI" id="CHEBI:15378"/>
        <dbReference type="ChEBI" id="CHEBI:29999"/>
        <dbReference type="ChEBI" id="CHEBI:30616"/>
        <dbReference type="ChEBI" id="CHEBI:83421"/>
        <dbReference type="ChEBI" id="CHEBI:456216"/>
        <dbReference type="EC" id="2.7.11.1"/>
    </reaction>
</comment>
<evidence type="ECO:0000256" key="1">
    <source>
        <dbReference type="ARBA" id="ARBA00004251"/>
    </source>
</evidence>
<evidence type="ECO:0000256" key="8">
    <source>
        <dbReference type="ARBA" id="ARBA00022734"/>
    </source>
</evidence>
<name>A0AAV2CP66_9ROSI</name>
<evidence type="ECO:0000256" key="11">
    <source>
        <dbReference type="ARBA" id="ARBA00022840"/>
    </source>
</evidence>
<keyword evidence="7 21" id="KW-0732">Signal</keyword>
<keyword evidence="4" id="KW-0723">Serine/threonine-protein kinase</keyword>
<dbReference type="AlphaFoldDB" id="A0AAV2CP66"/>
<dbReference type="GO" id="GO:0004674">
    <property type="term" value="F:protein serine/threonine kinase activity"/>
    <property type="evidence" value="ECO:0007669"/>
    <property type="project" value="UniProtKB-KW"/>
</dbReference>
<evidence type="ECO:0000256" key="19">
    <source>
        <dbReference type="SAM" id="MobiDB-lite"/>
    </source>
</evidence>
<evidence type="ECO:0000256" key="6">
    <source>
        <dbReference type="ARBA" id="ARBA00022692"/>
    </source>
</evidence>
<evidence type="ECO:0000256" key="7">
    <source>
        <dbReference type="ARBA" id="ARBA00022729"/>
    </source>
</evidence>
<evidence type="ECO:0000313" key="24">
    <source>
        <dbReference type="Proteomes" id="UP001497516"/>
    </source>
</evidence>
<keyword evidence="6 20" id="KW-0812">Transmembrane</keyword>
<evidence type="ECO:0000256" key="15">
    <source>
        <dbReference type="ARBA" id="ARBA00023170"/>
    </source>
</evidence>
<keyword evidence="15" id="KW-0675">Receptor</keyword>
<dbReference type="EC" id="2.7.11.1" evidence="2"/>
<evidence type="ECO:0000256" key="21">
    <source>
        <dbReference type="SAM" id="SignalP"/>
    </source>
</evidence>
<evidence type="ECO:0000256" key="13">
    <source>
        <dbReference type="ARBA" id="ARBA00023136"/>
    </source>
</evidence>
<dbReference type="InterPro" id="IPR008271">
    <property type="entry name" value="Ser/Thr_kinase_AS"/>
</dbReference>
<keyword evidence="12 20" id="KW-1133">Transmembrane helix</keyword>
<feature type="signal peptide" evidence="21">
    <location>
        <begin position="1"/>
        <end position="39"/>
    </location>
</feature>
<feature type="transmembrane region" description="Helical" evidence="20">
    <location>
        <begin position="72"/>
        <end position="91"/>
    </location>
</feature>
<dbReference type="Pfam" id="PF07714">
    <property type="entry name" value="PK_Tyr_Ser-Thr"/>
    <property type="match status" value="1"/>
</dbReference>
<keyword evidence="13 20" id="KW-0472">Membrane</keyword>
<dbReference type="EMBL" id="OZ034813">
    <property type="protein sequence ID" value="CAL1358333.1"/>
    <property type="molecule type" value="Genomic_DNA"/>
</dbReference>
<keyword evidence="14" id="KW-1015">Disulfide bond</keyword>
<feature type="compositionally biased region" description="Low complexity" evidence="19">
    <location>
        <begin position="56"/>
        <end position="66"/>
    </location>
</feature>
<feature type="domain" description="Protein kinase" evidence="22">
    <location>
        <begin position="144"/>
        <end position="431"/>
    </location>
</feature>
<accession>A0AAV2CP66</accession>
<comment type="catalytic activity">
    <reaction evidence="17">
        <text>L-threonyl-[protein] + ATP = O-phospho-L-threonyl-[protein] + ADP + H(+)</text>
        <dbReference type="Rhea" id="RHEA:46608"/>
        <dbReference type="Rhea" id="RHEA-COMP:11060"/>
        <dbReference type="Rhea" id="RHEA-COMP:11605"/>
        <dbReference type="ChEBI" id="CHEBI:15378"/>
        <dbReference type="ChEBI" id="CHEBI:30013"/>
        <dbReference type="ChEBI" id="CHEBI:30616"/>
        <dbReference type="ChEBI" id="CHEBI:61977"/>
        <dbReference type="ChEBI" id="CHEBI:456216"/>
        <dbReference type="EC" id="2.7.11.1"/>
    </reaction>
</comment>
<keyword evidence="9" id="KW-0547">Nucleotide-binding</keyword>
<keyword evidence="3" id="KW-1003">Cell membrane</keyword>
<dbReference type="GO" id="GO:0005524">
    <property type="term" value="F:ATP binding"/>
    <property type="evidence" value="ECO:0007669"/>
    <property type="project" value="UniProtKB-KW"/>
</dbReference>
<dbReference type="InterPro" id="IPR000719">
    <property type="entry name" value="Prot_kinase_dom"/>
</dbReference>
<evidence type="ECO:0000256" key="12">
    <source>
        <dbReference type="ARBA" id="ARBA00022989"/>
    </source>
</evidence>
<keyword evidence="8" id="KW-0430">Lectin</keyword>
<dbReference type="CDD" id="cd14066">
    <property type="entry name" value="STKc_IRAK"/>
    <property type="match status" value="1"/>
</dbReference>
<dbReference type="InterPro" id="IPR021820">
    <property type="entry name" value="S-locus_recpt_kinase_C"/>
</dbReference>
<dbReference type="Proteomes" id="UP001497516">
    <property type="component" value="Chromosome 1"/>
</dbReference>
<dbReference type="SUPFAM" id="SSF56112">
    <property type="entry name" value="Protein kinase-like (PK-like)"/>
    <property type="match status" value="1"/>
</dbReference>
<evidence type="ECO:0000256" key="16">
    <source>
        <dbReference type="ARBA" id="ARBA00023180"/>
    </source>
</evidence>
<evidence type="ECO:0000259" key="22">
    <source>
        <dbReference type="PROSITE" id="PS50011"/>
    </source>
</evidence>
<feature type="chain" id="PRO_5043864248" description="non-specific serine/threonine protein kinase" evidence="21">
    <location>
        <begin position="40"/>
        <end position="466"/>
    </location>
</feature>
<reference evidence="23 24" key="1">
    <citation type="submission" date="2024-04" db="EMBL/GenBank/DDBJ databases">
        <authorList>
            <person name="Fracassetti M."/>
        </authorList>
    </citation>
    <scope>NUCLEOTIDE SEQUENCE [LARGE SCALE GENOMIC DNA]</scope>
</reference>
<dbReference type="GO" id="GO:0030246">
    <property type="term" value="F:carbohydrate binding"/>
    <property type="evidence" value="ECO:0007669"/>
    <property type="project" value="UniProtKB-KW"/>
</dbReference>
<dbReference type="Gene3D" id="1.10.510.10">
    <property type="entry name" value="Transferase(Phosphotransferase) domain 1"/>
    <property type="match status" value="1"/>
</dbReference>
<keyword evidence="16" id="KW-0325">Glycoprotein</keyword>
<keyword evidence="5" id="KW-0808">Transferase</keyword>
<sequence>MAAAGGSSFLSARKRETFRVLNPTILLLLLMLLCSHSLAATNSSNVPSQGGPALNTSSTAPTPSAAGSRNKWIWITAAAAVVLLIAAYFICQYRRRKLREKMLAEFMPSDTPIEMNDIENEGNWGHDHLTVHSMASIVTATNNFSLRNKLGQGGFGPVYKGKLSEGLEVAVKRLSKTSGQGIIEFRNELILIANLQHRNLVRLLGCCIHGEEKMLVYEYMPNKSLDSFIFDESKKLFLDWNKRFNIIEGIAQGLLYLHKYSRVRIVHRDLKVGNILLDENLSPKISDFGMARIFSSNESEASTNKLVGTYGYMSPEYAMNGTFSTKSDVFSFGVMVLEIVSGMKNYGIIQLDPPINLVGYASKLWQEGATLQLMDPTLSKYDSNKDQIIRCINIGLLCIEYNAHDRPTMSDVITMLTSEGTQLPTPKQPAVTVTRPRSISTKSSSSTSDSEICSINRVTMTAISGR</sequence>
<keyword evidence="10" id="KW-0418">Kinase</keyword>
<evidence type="ECO:0000256" key="20">
    <source>
        <dbReference type="SAM" id="Phobius"/>
    </source>
</evidence>
<proteinExistence type="predicted"/>
<dbReference type="PROSITE" id="PS00108">
    <property type="entry name" value="PROTEIN_KINASE_ST"/>
    <property type="match status" value="1"/>
</dbReference>
<dbReference type="SMART" id="SM00220">
    <property type="entry name" value="S_TKc"/>
    <property type="match status" value="1"/>
</dbReference>
<keyword evidence="24" id="KW-1185">Reference proteome</keyword>
<feature type="compositionally biased region" description="Low complexity" evidence="19">
    <location>
        <begin position="438"/>
        <end position="451"/>
    </location>
</feature>
<evidence type="ECO:0000256" key="3">
    <source>
        <dbReference type="ARBA" id="ARBA00022475"/>
    </source>
</evidence>
<evidence type="ECO:0000256" key="5">
    <source>
        <dbReference type="ARBA" id="ARBA00022679"/>
    </source>
</evidence>
<dbReference type="Pfam" id="PF11883">
    <property type="entry name" value="DUF3403"/>
    <property type="match status" value="1"/>
</dbReference>
<evidence type="ECO:0000256" key="14">
    <source>
        <dbReference type="ARBA" id="ARBA00023157"/>
    </source>
</evidence>
<dbReference type="InterPro" id="IPR011009">
    <property type="entry name" value="Kinase-like_dom_sf"/>
</dbReference>
<gene>
    <name evidence="23" type="ORF">LTRI10_LOCUS5891</name>
</gene>
<evidence type="ECO:0000256" key="17">
    <source>
        <dbReference type="ARBA" id="ARBA00047899"/>
    </source>
</evidence>
<evidence type="ECO:0000256" key="18">
    <source>
        <dbReference type="ARBA" id="ARBA00048679"/>
    </source>
</evidence>
<dbReference type="FunFam" id="3.30.200.20:FF:000330">
    <property type="entry name" value="G-type lectin S-receptor-like serine/threonine-protein kinase At4g03230"/>
    <property type="match status" value="1"/>
</dbReference>
<evidence type="ECO:0000256" key="10">
    <source>
        <dbReference type="ARBA" id="ARBA00022777"/>
    </source>
</evidence>
<protein>
    <recommendedName>
        <fullName evidence="2">non-specific serine/threonine protein kinase</fullName>
        <ecNumber evidence="2">2.7.11.1</ecNumber>
    </recommendedName>
</protein>
<organism evidence="23 24">
    <name type="scientific">Linum trigynum</name>
    <dbReference type="NCBI Taxonomy" id="586398"/>
    <lineage>
        <taxon>Eukaryota</taxon>
        <taxon>Viridiplantae</taxon>
        <taxon>Streptophyta</taxon>
        <taxon>Embryophyta</taxon>
        <taxon>Tracheophyta</taxon>
        <taxon>Spermatophyta</taxon>
        <taxon>Magnoliopsida</taxon>
        <taxon>eudicotyledons</taxon>
        <taxon>Gunneridae</taxon>
        <taxon>Pentapetalae</taxon>
        <taxon>rosids</taxon>
        <taxon>fabids</taxon>
        <taxon>Malpighiales</taxon>
        <taxon>Linaceae</taxon>
        <taxon>Linum</taxon>
    </lineage>
</organism>
<feature type="region of interest" description="Disordered" evidence="19">
    <location>
        <begin position="422"/>
        <end position="451"/>
    </location>
</feature>
<dbReference type="PROSITE" id="PS50011">
    <property type="entry name" value="PROTEIN_KINASE_DOM"/>
    <property type="match status" value="1"/>
</dbReference>